<evidence type="ECO:0000256" key="13">
    <source>
        <dbReference type="ARBA" id="ARBA00022703"/>
    </source>
</evidence>
<feature type="compositionally biased region" description="Low complexity" evidence="23">
    <location>
        <begin position="185"/>
        <end position="196"/>
    </location>
</feature>
<protein>
    <recommendedName>
        <fullName evidence="7">Death domain-associated protein 6</fullName>
    </recommendedName>
    <alternativeName>
        <fullName evidence="22">Daxx</fullName>
    </alternativeName>
</protein>
<proteinExistence type="inferred from homology"/>
<evidence type="ECO:0000313" key="26">
    <source>
        <dbReference type="EMBL" id="CAK8673440.1"/>
    </source>
</evidence>
<keyword evidence="21" id="KW-0137">Centromere</keyword>
<evidence type="ECO:0000256" key="10">
    <source>
        <dbReference type="ARBA" id="ARBA00022491"/>
    </source>
</evidence>
<evidence type="ECO:0000256" key="20">
    <source>
        <dbReference type="ARBA" id="ARBA00023242"/>
    </source>
</evidence>
<dbReference type="PANTHER" id="PTHR12766:SF7">
    <property type="entry name" value="DEATH DOMAIN-ASSOCIATED PROTEIN 6"/>
    <property type="match status" value="1"/>
</dbReference>
<evidence type="ECO:0000256" key="12">
    <source>
        <dbReference type="ARBA" id="ARBA00022553"/>
    </source>
</evidence>
<feature type="compositionally biased region" description="Polar residues" evidence="23">
    <location>
        <begin position="38"/>
        <end position="48"/>
    </location>
</feature>
<evidence type="ECO:0000256" key="6">
    <source>
        <dbReference type="ARBA" id="ARBA00008592"/>
    </source>
</evidence>
<feature type="compositionally biased region" description="Acidic residues" evidence="23">
    <location>
        <begin position="441"/>
        <end position="451"/>
    </location>
</feature>
<accession>A0ABP0F4T0</accession>
<keyword evidence="16" id="KW-0805">Transcription regulation</keyword>
<keyword evidence="19" id="KW-0143">Chaperone</keyword>
<keyword evidence="8" id="KW-0158">Chromosome</keyword>
<keyword evidence="9" id="KW-0963">Cytoplasm</keyword>
<evidence type="ECO:0000256" key="19">
    <source>
        <dbReference type="ARBA" id="ARBA00023186"/>
    </source>
</evidence>
<evidence type="ECO:0000256" key="22">
    <source>
        <dbReference type="ARBA" id="ARBA00029641"/>
    </source>
</evidence>
<keyword evidence="10" id="KW-0678">Repressor</keyword>
<evidence type="ECO:0000256" key="1">
    <source>
        <dbReference type="ARBA" id="ARBA00004322"/>
    </source>
</evidence>
<evidence type="ECO:0000256" key="8">
    <source>
        <dbReference type="ARBA" id="ARBA00022454"/>
    </source>
</evidence>
<evidence type="ECO:0000259" key="24">
    <source>
        <dbReference type="Pfam" id="PF03344"/>
    </source>
</evidence>
<evidence type="ECO:0000256" key="4">
    <source>
        <dbReference type="ARBA" id="ARBA00004604"/>
    </source>
</evidence>
<dbReference type="EMBL" id="CAWYQH010000002">
    <property type="protein sequence ID" value="CAK8673440.1"/>
    <property type="molecule type" value="Genomic_DNA"/>
</dbReference>
<keyword evidence="13" id="KW-0053">Apoptosis</keyword>
<evidence type="ECO:0000256" key="17">
    <source>
        <dbReference type="ARBA" id="ARBA00023054"/>
    </source>
</evidence>
<dbReference type="Gene3D" id="1.10.8.810">
    <property type="entry name" value="Daxx helical bundle domain"/>
    <property type="match status" value="1"/>
</dbReference>
<evidence type="ECO:0000256" key="15">
    <source>
        <dbReference type="ARBA" id="ARBA00022853"/>
    </source>
</evidence>
<keyword evidence="17" id="KW-0175">Coiled coil</keyword>
<comment type="similarity">
    <text evidence="6">Belongs to the DAXX family.</text>
</comment>
<sequence length="468" mass="53262">MSNDIILISSESEEELPIPSQTKSDESNSHLDNPPKSPNSASQNGHATENCRNVAHVKSDSVDHINDDDTIETLLEKFIQACQPLIEEAHNPEKLIKLIRTRHAKASNEFKSSTTYFDMLNRYIKKLQAGRKCVYVYINDITTVLEQHRKKPVRRHLSLTGNNNDASESAIKKARIQPIPFPSDSESVNNESESSVTNHEDQPSGTLQDDEDTKRTQRKIEHLEGLLKKFSDEIKRLQAHELTLDEMEEEDSIYIQEGLLKKKCMKVFQKLCDIQKVPMRTGRVIERNIKLSGTRFPELNKKVESYVNRVKKFPDYQDIQYLVKKGSEKRNLQLTTSQIRNEAENLFKEVGEQLQRIRHYDFVYNFGSYLTDNTLQIASDPAKSSPELQKKLSENRTQSKLALKTVIEKYSKEQEDLGASSSKIPDNESGEGNASGSDPPSEADFEKESDDVVSSNESVDVIELSDEN</sequence>
<dbReference type="InterPro" id="IPR046426">
    <property type="entry name" value="DAXX_histone-bd_sf"/>
</dbReference>
<keyword evidence="14" id="KW-0832">Ubl conjugation</keyword>
<feature type="region of interest" description="Disordered" evidence="23">
    <location>
        <begin position="1"/>
        <end position="48"/>
    </location>
</feature>
<evidence type="ECO:0000256" key="3">
    <source>
        <dbReference type="ARBA" id="ARBA00004584"/>
    </source>
</evidence>
<evidence type="ECO:0000256" key="11">
    <source>
        <dbReference type="ARBA" id="ARBA00022499"/>
    </source>
</evidence>
<feature type="region of interest" description="Disordered" evidence="23">
    <location>
        <begin position="413"/>
        <end position="468"/>
    </location>
</feature>
<dbReference type="PANTHER" id="PTHR12766">
    <property type="entry name" value="DEATH DOMAIN-ASSOCIATED PROTEIN 6 DAXX"/>
    <property type="match status" value="1"/>
</dbReference>
<dbReference type="Proteomes" id="UP001642483">
    <property type="component" value="Unassembled WGS sequence"/>
</dbReference>
<evidence type="ECO:0000256" key="18">
    <source>
        <dbReference type="ARBA" id="ARBA00023163"/>
    </source>
</evidence>
<dbReference type="InterPro" id="IPR046378">
    <property type="entry name" value="DAXX_histone-bd"/>
</dbReference>
<feature type="compositionally biased region" description="Low complexity" evidence="23">
    <location>
        <begin position="452"/>
        <end position="462"/>
    </location>
</feature>
<evidence type="ECO:0000256" key="5">
    <source>
        <dbReference type="ARBA" id="ARBA00004642"/>
    </source>
</evidence>
<evidence type="ECO:0000256" key="23">
    <source>
        <dbReference type="SAM" id="MobiDB-lite"/>
    </source>
</evidence>
<feature type="region of interest" description="Disordered" evidence="23">
    <location>
        <begin position="149"/>
        <end position="216"/>
    </location>
</feature>
<feature type="domain" description="Daxx N-terminal Rassf1C-interacting" evidence="24">
    <location>
        <begin position="72"/>
        <end position="151"/>
    </location>
</feature>
<dbReference type="Pfam" id="PF20920">
    <property type="entry name" value="DAXX_hist_bd"/>
    <property type="match status" value="1"/>
</dbReference>
<dbReference type="InterPro" id="IPR038298">
    <property type="entry name" value="Daxx_N_sf"/>
</dbReference>
<keyword evidence="27" id="KW-1185">Reference proteome</keyword>
<keyword evidence="18" id="KW-0804">Transcription</keyword>
<evidence type="ECO:0000256" key="14">
    <source>
        <dbReference type="ARBA" id="ARBA00022843"/>
    </source>
</evidence>
<evidence type="ECO:0000313" key="27">
    <source>
        <dbReference type="Proteomes" id="UP001642483"/>
    </source>
</evidence>
<evidence type="ECO:0000256" key="16">
    <source>
        <dbReference type="ARBA" id="ARBA00023015"/>
    </source>
</evidence>
<keyword evidence="15" id="KW-0156">Chromatin regulator</keyword>
<gene>
    <name evidence="26" type="ORF">CVLEPA_LOCUS3227</name>
</gene>
<evidence type="ECO:0000256" key="9">
    <source>
        <dbReference type="ARBA" id="ARBA00022490"/>
    </source>
</evidence>
<feature type="compositionally biased region" description="Polar residues" evidence="23">
    <location>
        <begin position="419"/>
        <end position="438"/>
    </location>
</feature>
<name>A0ABP0F4T0_CLALP</name>
<reference evidence="26 27" key="1">
    <citation type="submission" date="2024-02" db="EMBL/GenBank/DDBJ databases">
        <authorList>
            <person name="Daric V."/>
            <person name="Darras S."/>
        </authorList>
    </citation>
    <scope>NUCLEOTIDE SEQUENCE [LARGE SCALE GENOMIC DNA]</scope>
</reference>
<evidence type="ECO:0000259" key="25">
    <source>
        <dbReference type="Pfam" id="PF20920"/>
    </source>
</evidence>
<evidence type="ECO:0000256" key="7">
    <source>
        <dbReference type="ARBA" id="ARBA00019298"/>
    </source>
</evidence>
<feature type="compositionally biased region" description="Low complexity" evidence="23">
    <location>
        <begin position="1"/>
        <end position="10"/>
    </location>
</feature>
<comment type="subcellular location">
    <subcellularLocation>
        <location evidence="3">Chromosome</location>
        <location evidence="3">Centromere</location>
    </subcellularLocation>
    <subcellularLocation>
        <location evidence="2">Cytoplasm</location>
    </subcellularLocation>
    <subcellularLocation>
        <location evidence="1">Nucleus</location>
        <location evidence="1">PML body</location>
    </subcellularLocation>
    <subcellularLocation>
        <location evidence="4">Nucleus</location>
        <location evidence="4">Nucleolus</location>
    </subcellularLocation>
    <subcellularLocation>
        <location evidence="5">Nucleus</location>
        <location evidence="5">Nucleoplasm</location>
    </subcellularLocation>
</comment>
<dbReference type="CDD" id="cd13150">
    <property type="entry name" value="DAXX_histone_binding"/>
    <property type="match status" value="1"/>
</dbReference>
<dbReference type="Gene3D" id="1.20.58.2170">
    <property type="match status" value="1"/>
</dbReference>
<keyword evidence="12" id="KW-0597">Phosphoprotein</keyword>
<evidence type="ECO:0000256" key="21">
    <source>
        <dbReference type="ARBA" id="ARBA00023328"/>
    </source>
</evidence>
<keyword evidence="20" id="KW-0539">Nucleus</keyword>
<dbReference type="Pfam" id="PF03344">
    <property type="entry name" value="Daxx"/>
    <property type="match status" value="1"/>
</dbReference>
<keyword evidence="11" id="KW-1017">Isopeptide bond</keyword>
<feature type="domain" description="Daxx histone-binding" evidence="25">
    <location>
        <begin position="327"/>
        <end position="412"/>
    </location>
</feature>
<comment type="caution">
    <text evidence="26">The sequence shown here is derived from an EMBL/GenBank/DDBJ whole genome shotgun (WGS) entry which is preliminary data.</text>
</comment>
<evidence type="ECO:0000256" key="2">
    <source>
        <dbReference type="ARBA" id="ARBA00004496"/>
    </source>
</evidence>
<dbReference type="InterPro" id="IPR031333">
    <property type="entry name" value="Daxx_N"/>
</dbReference>
<organism evidence="26 27">
    <name type="scientific">Clavelina lepadiformis</name>
    <name type="common">Light-bulb sea squirt</name>
    <name type="synonym">Ascidia lepadiformis</name>
    <dbReference type="NCBI Taxonomy" id="159417"/>
    <lineage>
        <taxon>Eukaryota</taxon>
        <taxon>Metazoa</taxon>
        <taxon>Chordata</taxon>
        <taxon>Tunicata</taxon>
        <taxon>Ascidiacea</taxon>
        <taxon>Aplousobranchia</taxon>
        <taxon>Clavelinidae</taxon>
        <taxon>Clavelina</taxon>
    </lineage>
</organism>